<reference evidence="10" key="1">
    <citation type="submission" date="2019-04" db="EMBL/GenBank/DDBJ databases">
        <title>Whole genome sequencing of cave bacteria.</title>
        <authorList>
            <person name="Gan H.M."/>
            <person name="Barton H."/>
            <person name="Savka M.A."/>
        </authorList>
    </citation>
    <scope>NUCLEOTIDE SEQUENCE [LARGE SCALE GENOMIC DNA]</scope>
    <source>
        <strain evidence="10">LC387</strain>
    </source>
</reference>
<keyword evidence="6" id="KW-0472">Membrane</keyword>
<dbReference type="Proteomes" id="UP000034832">
    <property type="component" value="Unassembled WGS sequence"/>
</dbReference>
<feature type="domain" description="T-SNARE coiled-coil homology" evidence="8">
    <location>
        <begin position="474"/>
        <end position="536"/>
    </location>
</feature>
<evidence type="ECO:0000256" key="4">
    <source>
        <dbReference type="ARBA" id="ARBA00029447"/>
    </source>
</evidence>
<feature type="domain" description="Methyl-accepting transducer" evidence="7">
    <location>
        <begin position="322"/>
        <end position="544"/>
    </location>
</feature>
<dbReference type="CDD" id="cd06225">
    <property type="entry name" value="HAMP"/>
    <property type="match status" value="1"/>
</dbReference>
<comment type="subcellular location">
    <subcellularLocation>
        <location evidence="1">Cell inner membrane</location>
        <topology evidence="1">Multi-pass membrane protein</topology>
    </subcellularLocation>
</comment>
<evidence type="ECO:0000256" key="6">
    <source>
        <dbReference type="SAM" id="Phobius"/>
    </source>
</evidence>
<evidence type="ECO:0000256" key="2">
    <source>
        <dbReference type="ARBA" id="ARBA00022519"/>
    </source>
</evidence>
<proteinExistence type="inferred from homology"/>
<feature type="transmembrane region" description="Helical" evidence="6">
    <location>
        <begin position="23"/>
        <end position="44"/>
    </location>
</feature>
<dbReference type="InterPro" id="IPR003660">
    <property type="entry name" value="HAMP_dom"/>
</dbReference>
<accession>A0A4V6BEG1</accession>
<dbReference type="InterPro" id="IPR000727">
    <property type="entry name" value="T_SNARE_dom"/>
</dbReference>
<keyword evidence="6" id="KW-1133">Transmembrane helix</keyword>
<name>A0A4V6BEG1_9BRAD</name>
<evidence type="ECO:0000313" key="10">
    <source>
        <dbReference type="EMBL" id="TKT72773.1"/>
    </source>
</evidence>
<dbReference type="SMART" id="SM00304">
    <property type="entry name" value="HAMP"/>
    <property type="match status" value="1"/>
</dbReference>
<gene>
    <name evidence="10" type="ORF">YH63_015825</name>
</gene>
<dbReference type="SMART" id="SM00283">
    <property type="entry name" value="MA"/>
    <property type="match status" value="1"/>
</dbReference>
<comment type="similarity">
    <text evidence="4">Belongs to the methyl-accepting chemotaxis (MCP) protein family.</text>
</comment>
<dbReference type="STRING" id="211460.YH63_03190"/>
<evidence type="ECO:0000259" key="8">
    <source>
        <dbReference type="PROSITE" id="PS50192"/>
    </source>
</evidence>
<keyword evidence="2" id="KW-0997">Cell inner membrane</keyword>
<dbReference type="InterPro" id="IPR029151">
    <property type="entry name" value="Sensor-like_sf"/>
</dbReference>
<feature type="domain" description="HAMP" evidence="9">
    <location>
        <begin position="228"/>
        <end position="281"/>
    </location>
</feature>
<evidence type="ECO:0000256" key="3">
    <source>
        <dbReference type="ARBA" id="ARBA00023224"/>
    </source>
</evidence>
<dbReference type="InterPro" id="IPR033462">
    <property type="entry name" value="Cache_3-Cache_2"/>
</dbReference>
<dbReference type="Pfam" id="PF00672">
    <property type="entry name" value="HAMP"/>
    <property type="match status" value="1"/>
</dbReference>
<dbReference type="Pfam" id="PF17201">
    <property type="entry name" value="Cache_3-Cache_2"/>
    <property type="match status" value="1"/>
</dbReference>
<evidence type="ECO:0000313" key="11">
    <source>
        <dbReference type="Proteomes" id="UP000034832"/>
    </source>
</evidence>
<dbReference type="PROSITE" id="PS50885">
    <property type="entry name" value="HAMP"/>
    <property type="match status" value="1"/>
</dbReference>
<sequence length="578" mass="61279">MTIGSGKNSFSFLKFKLGTKATIFAALLIAATTSMVVGAAYWSLSTEFEARGKSNIETSLRTLALAFAESYGDAKVTIKDGIVTRAEIPAMPEFKDHKTVDRATAYVGGNATLFVYDDATKQFIRRTTNVKKENGDRAVGTQLAPDHPGQPVIRSGQAYKGPAMLFGKSFMTAYHPVFDTAGKIVGILYVGIATEPLDAMLQQTMKMMIIAAVIGALLVLALTMLIVRSVTRPLRSVTDTLTSLAEGKPDVTINHVDRYDEIGSIARTIGVFKANSLERRRLEAERKTAEAESVQRRKVELQSFVDEFQSNVGGIIDKVLHSSGEFENAARNLTETARSTAHLSKASADASTQASEHVRNAAAASEELTSSIAEISRRVQESNGIAANAVKQAAATDERMAELSRAGDRIGDVVKLITSIAEQTNLLALNATIEAARAGEAGRGFAVVAQEVKTLAGQTAKATDEISSHIVNMQSATQESVSAIKAIGQTIEHINKIATSIAAAVDQQGAATQEIAKSVQAAATVTTEVAANVGEVAHGANRTGETSDDILKSAQALSGESLHLQAEVGRFLDGVRAA</sequence>
<dbReference type="PROSITE" id="PS50192">
    <property type="entry name" value="T_SNARE"/>
    <property type="match status" value="1"/>
</dbReference>
<evidence type="ECO:0000259" key="9">
    <source>
        <dbReference type="PROSITE" id="PS50885"/>
    </source>
</evidence>
<evidence type="ECO:0000259" key="7">
    <source>
        <dbReference type="PROSITE" id="PS50111"/>
    </source>
</evidence>
<keyword evidence="11" id="KW-1185">Reference proteome</keyword>
<dbReference type="GO" id="GO:0005886">
    <property type="term" value="C:plasma membrane"/>
    <property type="evidence" value="ECO:0007669"/>
    <property type="project" value="UniProtKB-SubCell"/>
</dbReference>
<dbReference type="PANTHER" id="PTHR32089:SF112">
    <property type="entry name" value="LYSOZYME-LIKE PROTEIN-RELATED"/>
    <property type="match status" value="1"/>
</dbReference>
<dbReference type="EMBL" id="LBIA02000001">
    <property type="protein sequence ID" value="TKT72773.1"/>
    <property type="molecule type" value="Genomic_DNA"/>
</dbReference>
<dbReference type="RefSeq" id="WP_046829470.1">
    <property type="nucleotide sequence ID" value="NZ_LBIA02000001.1"/>
</dbReference>
<dbReference type="GO" id="GO:0007165">
    <property type="term" value="P:signal transduction"/>
    <property type="evidence" value="ECO:0007669"/>
    <property type="project" value="UniProtKB-KW"/>
</dbReference>
<dbReference type="PANTHER" id="PTHR32089">
    <property type="entry name" value="METHYL-ACCEPTING CHEMOTAXIS PROTEIN MCPB"/>
    <property type="match status" value="1"/>
</dbReference>
<dbReference type="OrthoDB" id="8320983at2"/>
<dbReference type="Gene3D" id="6.10.340.10">
    <property type="match status" value="1"/>
</dbReference>
<protein>
    <submittedName>
        <fullName evidence="10">Methyl-accepting chemotaxis protein</fullName>
    </submittedName>
</protein>
<organism evidence="10 11">
    <name type="scientific">Afipia massiliensis</name>
    <dbReference type="NCBI Taxonomy" id="211460"/>
    <lineage>
        <taxon>Bacteria</taxon>
        <taxon>Pseudomonadati</taxon>
        <taxon>Pseudomonadota</taxon>
        <taxon>Alphaproteobacteria</taxon>
        <taxon>Hyphomicrobiales</taxon>
        <taxon>Nitrobacteraceae</taxon>
        <taxon>Afipia</taxon>
    </lineage>
</organism>
<dbReference type="InterPro" id="IPR004089">
    <property type="entry name" value="MCPsignal_dom"/>
</dbReference>
<comment type="caution">
    <text evidence="10">The sequence shown here is derived from an EMBL/GenBank/DDBJ whole genome shotgun (WGS) entry which is preliminary data.</text>
</comment>
<keyword evidence="6" id="KW-0812">Transmembrane</keyword>
<evidence type="ECO:0000256" key="1">
    <source>
        <dbReference type="ARBA" id="ARBA00004429"/>
    </source>
</evidence>
<keyword evidence="3 5" id="KW-0807">Transducer</keyword>
<keyword evidence="2" id="KW-1003">Cell membrane</keyword>
<dbReference type="Gene3D" id="1.10.287.950">
    <property type="entry name" value="Methyl-accepting chemotaxis protein"/>
    <property type="match status" value="1"/>
</dbReference>
<dbReference type="SUPFAM" id="SSF103190">
    <property type="entry name" value="Sensory domain-like"/>
    <property type="match status" value="1"/>
</dbReference>
<dbReference type="AlphaFoldDB" id="A0A4V6BEG1"/>
<evidence type="ECO:0000256" key="5">
    <source>
        <dbReference type="PROSITE-ProRule" id="PRU00284"/>
    </source>
</evidence>
<dbReference type="Pfam" id="PF00015">
    <property type="entry name" value="MCPsignal"/>
    <property type="match status" value="1"/>
</dbReference>
<feature type="transmembrane region" description="Helical" evidence="6">
    <location>
        <begin position="207"/>
        <end position="227"/>
    </location>
</feature>
<dbReference type="PROSITE" id="PS50111">
    <property type="entry name" value="CHEMOTAXIS_TRANSDUC_2"/>
    <property type="match status" value="1"/>
</dbReference>
<dbReference type="SUPFAM" id="SSF58104">
    <property type="entry name" value="Methyl-accepting chemotaxis protein (MCP) signaling domain"/>
    <property type="match status" value="1"/>
</dbReference>